<evidence type="ECO:0000313" key="3">
    <source>
        <dbReference type="Proteomes" id="UP000274391"/>
    </source>
</evidence>
<gene>
    <name evidence="2" type="ORF">EG850_01465</name>
</gene>
<dbReference type="RefSeq" id="WP_124969111.1">
    <property type="nucleotide sequence ID" value="NZ_RQVS01000001.1"/>
</dbReference>
<organism evidence="2 3">
    <name type="scientific">Gulosibacter macacae</name>
    <dbReference type="NCBI Taxonomy" id="2488791"/>
    <lineage>
        <taxon>Bacteria</taxon>
        <taxon>Bacillati</taxon>
        <taxon>Actinomycetota</taxon>
        <taxon>Actinomycetes</taxon>
        <taxon>Micrococcales</taxon>
        <taxon>Microbacteriaceae</taxon>
        <taxon>Gulosibacter</taxon>
    </lineage>
</organism>
<dbReference type="Pfam" id="PF12502">
    <property type="entry name" value="DUF3710"/>
    <property type="match status" value="1"/>
</dbReference>
<dbReference type="EMBL" id="RQVS01000001">
    <property type="protein sequence ID" value="RRJ88832.1"/>
    <property type="molecule type" value="Genomic_DNA"/>
</dbReference>
<keyword evidence="3" id="KW-1185">Reference proteome</keyword>
<dbReference type="OrthoDB" id="8480367at2"/>
<name>A0A3P3W1A5_9MICO</name>
<proteinExistence type="predicted"/>
<comment type="caution">
    <text evidence="2">The sequence shown here is derived from an EMBL/GenBank/DDBJ whole genome shotgun (WGS) entry which is preliminary data.</text>
</comment>
<sequence>MGFFDLFRREEDIAKADKLVLDDEPQPEDDAEFEDEEPDAKEAPVDRAEAGPFDDGEDAGDGAFVDLGALRVPAQQGLALRLEMEDKTQRVVAVALDLEGSTIQVQAFAAPRSAGLWADVRRQLADQLGKQGGTAKEEQHAIGTALRTAVPVVAGGAPERQVVFLGVDGPRWFLRGVVTGEATVDEEKLEQLIKLFRGIIVVRGDKPVPPRDLLPLTMPQAMADQLQQAAAQRANPDAS</sequence>
<feature type="compositionally biased region" description="Basic and acidic residues" evidence="1">
    <location>
        <begin position="40"/>
        <end position="49"/>
    </location>
</feature>
<dbReference type="AlphaFoldDB" id="A0A3P3W1A5"/>
<feature type="region of interest" description="Disordered" evidence="1">
    <location>
        <begin position="16"/>
        <end position="59"/>
    </location>
</feature>
<dbReference type="InterPro" id="IPR022183">
    <property type="entry name" value="DUF3710"/>
</dbReference>
<reference evidence="2 3" key="1">
    <citation type="submission" date="2018-11" db="EMBL/GenBank/DDBJ databases">
        <title>YIM 102482-1 draft genome.</title>
        <authorList>
            <person name="Li G."/>
            <person name="Jiang Y."/>
        </authorList>
    </citation>
    <scope>NUCLEOTIDE SEQUENCE [LARGE SCALE GENOMIC DNA]</scope>
    <source>
        <strain evidence="2 3">YIM 102482-1</strain>
    </source>
</reference>
<protein>
    <submittedName>
        <fullName evidence="2">DUF3710 domain-containing protein</fullName>
    </submittedName>
</protein>
<accession>A0A3P3W1A5</accession>
<evidence type="ECO:0000313" key="2">
    <source>
        <dbReference type="EMBL" id="RRJ88832.1"/>
    </source>
</evidence>
<evidence type="ECO:0000256" key="1">
    <source>
        <dbReference type="SAM" id="MobiDB-lite"/>
    </source>
</evidence>
<feature type="compositionally biased region" description="Acidic residues" evidence="1">
    <location>
        <begin position="22"/>
        <end position="39"/>
    </location>
</feature>
<dbReference type="Proteomes" id="UP000274391">
    <property type="component" value="Unassembled WGS sequence"/>
</dbReference>